<evidence type="ECO:0008006" key="4">
    <source>
        <dbReference type="Google" id="ProtNLM"/>
    </source>
</evidence>
<feature type="chain" id="PRO_5045775529" description="Secreted protein" evidence="1">
    <location>
        <begin position="33"/>
        <end position="126"/>
    </location>
</feature>
<gene>
    <name evidence="2" type="ORF">HNQ01_000844</name>
</gene>
<dbReference type="RefSeq" id="WP_173804127.1">
    <property type="nucleotide sequence ID" value="NZ_JABSNM010000003.1"/>
</dbReference>
<organism evidence="2 3">
    <name type="scientific">Sphaerotilus uruguayifluvii</name>
    <dbReference type="NCBI Taxonomy" id="2735897"/>
    <lineage>
        <taxon>Bacteria</taxon>
        <taxon>Pseudomonadati</taxon>
        <taxon>Pseudomonadota</taxon>
        <taxon>Betaproteobacteria</taxon>
        <taxon>Burkholderiales</taxon>
        <taxon>Sphaerotilaceae</taxon>
        <taxon>Sphaerotilus</taxon>
    </lineage>
</organism>
<feature type="signal peptide" evidence="1">
    <location>
        <begin position="1"/>
        <end position="32"/>
    </location>
</feature>
<keyword evidence="1" id="KW-0732">Signal</keyword>
<evidence type="ECO:0000313" key="3">
    <source>
        <dbReference type="Proteomes" id="UP001516061"/>
    </source>
</evidence>
<dbReference type="Proteomes" id="UP001516061">
    <property type="component" value="Unassembled WGS sequence"/>
</dbReference>
<evidence type="ECO:0000313" key="2">
    <source>
        <dbReference type="EMBL" id="NRT55134.1"/>
    </source>
</evidence>
<proteinExistence type="predicted"/>
<dbReference type="EMBL" id="JABSNM010000003">
    <property type="protein sequence ID" value="NRT55134.1"/>
    <property type="molecule type" value="Genomic_DNA"/>
</dbReference>
<protein>
    <recommendedName>
        <fullName evidence="4">Secreted protein</fullName>
    </recommendedName>
</protein>
<name>A0ABX2G136_9BURK</name>
<evidence type="ECO:0000256" key="1">
    <source>
        <dbReference type="SAM" id="SignalP"/>
    </source>
</evidence>
<keyword evidence="3" id="KW-1185">Reference proteome</keyword>
<sequence length="126" mass="13802">MTKLPVLTRPAPALSSALSLALLLLVPGAARAHDYPTVDRVLYVQDCLRAHPGPAFEMINKCSCAVDRIAEAVPHEEYLTMLTAFNANTIGGERGSAIRDAEPMQQLVRRFRELQGRAKKACFITP</sequence>
<reference evidence="2 3" key="1">
    <citation type="submission" date="2020-05" db="EMBL/GenBank/DDBJ databases">
        <title>Genomic Encyclopedia of Type Strains, Phase IV (KMG-V): Genome sequencing to study the core and pangenomes of soil and plant-associated prokaryotes.</title>
        <authorList>
            <person name="Whitman W."/>
        </authorList>
    </citation>
    <scope>NUCLEOTIDE SEQUENCE [LARGE SCALE GENOMIC DNA]</scope>
    <source>
        <strain evidence="2 3">C29</strain>
    </source>
</reference>
<comment type="caution">
    <text evidence="2">The sequence shown here is derived from an EMBL/GenBank/DDBJ whole genome shotgun (WGS) entry which is preliminary data.</text>
</comment>
<accession>A0ABX2G136</accession>